<dbReference type="AlphaFoldDB" id="A0A5N5SJ50"/>
<evidence type="ECO:0000313" key="3">
    <source>
        <dbReference type="Proteomes" id="UP000326759"/>
    </source>
</evidence>
<proteinExistence type="predicted"/>
<sequence>MTSYCSENSIESLKEESDTGESLLSYADDSNMPSVKELAYKFDSLKDSKSKSTEVRKHHENLRPSRNRNVPTSPSYNNNNNNNNVSRKYNDRVIVNEVRIGGKPTKIYGKNINTDYPRLPYRFEGFREIGSEGNKEVNLNLPEEPKPLTPSSSSDVFTPTEKVSNHFTFEDHKYRNRFSTSELNKADEFWGSYGSSNLQKMKTLNVSNSSSIAESDISIATLPAIPDSTSRDINDLFGIKLRINDKNRHVSGSSSDIFPISKIKRPKSMPDFRIIKDLSDDESDSMNKHDPVIARTHNLPKFHANITKKEEKSYKTSISISLHNIGANKEPLKYEGKNYNSSTNFGTFTRDRKSGNRMYDFIRKYENKKSLNEVHSYVHHDEPKSEDKNVTTPVEYDEEKQIKQATDVSFSVPLKPKFKKRGSMQDFLKMYSNKTTLPPISNKEEIEVIPQVIINNSVENLNNSFDFSTKENQEDSVDLNVSESNEKKITYTSEVSMQVIDNKDSKESNTSGLTKNCENVPTSEDSNAKTTEIGPTNKSEPNSPQVETFVYGSTNKPKIKPKPDFLYSSKNSIEEETVDNSTKEINSSDRLLENSVDIKPDYNKEKYKFKVSKFQYPA</sequence>
<feature type="region of interest" description="Disordered" evidence="1">
    <location>
        <begin position="500"/>
        <end position="545"/>
    </location>
</feature>
<dbReference type="EMBL" id="SEYY01024622">
    <property type="protein sequence ID" value="KAB7493997.1"/>
    <property type="molecule type" value="Genomic_DNA"/>
</dbReference>
<accession>A0A5N5SJ50</accession>
<feature type="compositionally biased region" description="Polar residues" evidence="1">
    <location>
        <begin position="67"/>
        <end position="76"/>
    </location>
</feature>
<name>A0A5N5SJ50_9CRUS</name>
<feature type="region of interest" description="Disordered" evidence="1">
    <location>
        <begin position="1"/>
        <end position="29"/>
    </location>
</feature>
<feature type="compositionally biased region" description="Polar residues" evidence="1">
    <location>
        <begin position="1"/>
        <end position="11"/>
    </location>
</feature>
<organism evidence="2 3">
    <name type="scientific">Armadillidium nasatum</name>
    <dbReference type="NCBI Taxonomy" id="96803"/>
    <lineage>
        <taxon>Eukaryota</taxon>
        <taxon>Metazoa</taxon>
        <taxon>Ecdysozoa</taxon>
        <taxon>Arthropoda</taxon>
        <taxon>Crustacea</taxon>
        <taxon>Multicrustacea</taxon>
        <taxon>Malacostraca</taxon>
        <taxon>Eumalacostraca</taxon>
        <taxon>Peracarida</taxon>
        <taxon>Isopoda</taxon>
        <taxon>Oniscidea</taxon>
        <taxon>Crinocheta</taxon>
        <taxon>Armadillidiidae</taxon>
        <taxon>Armadillidium</taxon>
    </lineage>
</organism>
<comment type="caution">
    <text evidence="2">The sequence shown here is derived from an EMBL/GenBank/DDBJ whole genome shotgun (WGS) entry which is preliminary data.</text>
</comment>
<evidence type="ECO:0000313" key="2">
    <source>
        <dbReference type="EMBL" id="KAB7493997.1"/>
    </source>
</evidence>
<keyword evidence="3" id="KW-1185">Reference proteome</keyword>
<feature type="compositionally biased region" description="Polar residues" evidence="1">
    <location>
        <begin position="508"/>
        <end position="545"/>
    </location>
</feature>
<gene>
    <name evidence="2" type="ORF">Anas_01044</name>
</gene>
<reference evidence="2 3" key="1">
    <citation type="journal article" date="2019" name="PLoS Biol.">
        <title>Sex chromosomes control vertical transmission of feminizing Wolbachia symbionts in an isopod.</title>
        <authorList>
            <person name="Becking T."/>
            <person name="Chebbi M.A."/>
            <person name="Giraud I."/>
            <person name="Moumen B."/>
            <person name="Laverre T."/>
            <person name="Caubet Y."/>
            <person name="Peccoud J."/>
            <person name="Gilbert C."/>
            <person name="Cordaux R."/>
        </authorList>
    </citation>
    <scope>NUCLEOTIDE SEQUENCE [LARGE SCALE GENOMIC DNA]</scope>
    <source>
        <strain evidence="2">ANa2</strain>
        <tissue evidence="2">Whole body excluding digestive tract and cuticle</tissue>
    </source>
</reference>
<evidence type="ECO:0000256" key="1">
    <source>
        <dbReference type="SAM" id="MobiDB-lite"/>
    </source>
</evidence>
<feature type="region of interest" description="Disordered" evidence="1">
    <location>
        <begin position="43"/>
        <end position="86"/>
    </location>
</feature>
<feature type="compositionally biased region" description="Basic and acidic residues" evidence="1">
    <location>
        <begin position="43"/>
        <end position="63"/>
    </location>
</feature>
<protein>
    <submittedName>
        <fullName evidence="2">Uncharacterized protein</fullName>
    </submittedName>
</protein>
<dbReference type="Proteomes" id="UP000326759">
    <property type="component" value="Unassembled WGS sequence"/>
</dbReference>